<evidence type="ECO:0000313" key="8">
    <source>
        <dbReference type="Proteomes" id="UP000218731"/>
    </source>
</evidence>
<dbReference type="SUPFAM" id="SSF52518">
    <property type="entry name" value="Thiamin diphosphate-binding fold (THDP-binding)"/>
    <property type="match status" value="2"/>
</dbReference>
<evidence type="ECO:0000259" key="4">
    <source>
        <dbReference type="Pfam" id="PF00205"/>
    </source>
</evidence>
<comment type="similarity">
    <text evidence="1 3">Belongs to the TPP enzyme family.</text>
</comment>
<proteinExistence type="inferred from homology"/>
<dbReference type="GO" id="GO:0009097">
    <property type="term" value="P:isoleucine biosynthetic process"/>
    <property type="evidence" value="ECO:0007669"/>
    <property type="project" value="TreeGrafter"/>
</dbReference>
<dbReference type="GO" id="GO:0050660">
    <property type="term" value="F:flavin adenine dinucleotide binding"/>
    <property type="evidence" value="ECO:0007669"/>
    <property type="project" value="TreeGrafter"/>
</dbReference>
<keyword evidence="2 3" id="KW-0786">Thiamine pyrophosphate</keyword>
<dbReference type="GO" id="GO:0003984">
    <property type="term" value="F:acetolactate synthase activity"/>
    <property type="evidence" value="ECO:0007669"/>
    <property type="project" value="TreeGrafter"/>
</dbReference>
<dbReference type="InterPro" id="IPR012000">
    <property type="entry name" value="Thiamin_PyroP_enz_cen_dom"/>
</dbReference>
<dbReference type="InterPro" id="IPR029035">
    <property type="entry name" value="DHS-like_NAD/FAD-binding_dom"/>
</dbReference>
<evidence type="ECO:0000256" key="2">
    <source>
        <dbReference type="ARBA" id="ARBA00023052"/>
    </source>
</evidence>
<evidence type="ECO:0000259" key="5">
    <source>
        <dbReference type="Pfam" id="PF02775"/>
    </source>
</evidence>
<dbReference type="PROSITE" id="PS00187">
    <property type="entry name" value="TPP_ENZYMES"/>
    <property type="match status" value="1"/>
</dbReference>
<evidence type="ECO:0000259" key="6">
    <source>
        <dbReference type="Pfam" id="PF02776"/>
    </source>
</evidence>
<dbReference type="PANTHER" id="PTHR18968">
    <property type="entry name" value="THIAMINE PYROPHOSPHATE ENZYMES"/>
    <property type="match status" value="1"/>
</dbReference>
<dbReference type="PANTHER" id="PTHR18968:SF120">
    <property type="entry name" value="ACETOLACTATE SYNTHASE LARGE SUBUNIT"/>
    <property type="match status" value="1"/>
</dbReference>
<dbReference type="CDD" id="cd07035">
    <property type="entry name" value="TPP_PYR_POX_like"/>
    <property type="match status" value="1"/>
</dbReference>
<protein>
    <submittedName>
        <fullName evidence="7">Thiamine pyrophosphate protein</fullName>
    </submittedName>
</protein>
<evidence type="ECO:0000256" key="1">
    <source>
        <dbReference type="ARBA" id="ARBA00007812"/>
    </source>
</evidence>
<dbReference type="FunFam" id="3.40.50.970:FF:000007">
    <property type="entry name" value="Acetolactate synthase"/>
    <property type="match status" value="1"/>
</dbReference>
<dbReference type="Proteomes" id="UP000218731">
    <property type="component" value="Chromosome 1"/>
</dbReference>
<evidence type="ECO:0000313" key="7">
    <source>
        <dbReference type="EMBL" id="BAW23789.1"/>
    </source>
</evidence>
<dbReference type="Pfam" id="PF00205">
    <property type="entry name" value="TPP_enzyme_M"/>
    <property type="match status" value="1"/>
</dbReference>
<dbReference type="Gene3D" id="3.40.50.970">
    <property type="match status" value="2"/>
</dbReference>
<dbReference type="GO" id="GO:0005948">
    <property type="term" value="C:acetolactate synthase complex"/>
    <property type="evidence" value="ECO:0007669"/>
    <property type="project" value="TreeGrafter"/>
</dbReference>
<dbReference type="InterPro" id="IPR000399">
    <property type="entry name" value="TPP-bd_CS"/>
</dbReference>
<dbReference type="RefSeq" id="WP_096426211.1">
    <property type="nucleotide sequence ID" value="NZ_AP015029.1"/>
</dbReference>
<evidence type="ECO:0000256" key="3">
    <source>
        <dbReference type="RuleBase" id="RU362132"/>
    </source>
</evidence>
<gene>
    <name evidence="7" type="ORF">KF715C_ch32160</name>
</gene>
<dbReference type="InterPro" id="IPR045229">
    <property type="entry name" value="TPP_enz"/>
</dbReference>
<dbReference type="SUPFAM" id="SSF52467">
    <property type="entry name" value="DHS-like NAD/FAD-binding domain"/>
    <property type="match status" value="1"/>
</dbReference>
<feature type="domain" description="Thiamine pyrophosphate enzyme central" evidence="4">
    <location>
        <begin position="198"/>
        <end position="332"/>
    </location>
</feature>
<dbReference type="Pfam" id="PF02776">
    <property type="entry name" value="TPP_enzyme_N"/>
    <property type="match status" value="1"/>
</dbReference>
<dbReference type="NCBIfam" id="NF006052">
    <property type="entry name" value="PRK08199.1"/>
    <property type="match status" value="1"/>
</dbReference>
<dbReference type="EMBL" id="AP015029">
    <property type="protein sequence ID" value="BAW23789.1"/>
    <property type="molecule type" value="Genomic_DNA"/>
</dbReference>
<dbReference type="GO" id="GO:0000287">
    <property type="term" value="F:magnesium ion binding"/>
    <property type="evidence" value="ECO:0007669"/>
    <property type="project" value="InterPro"/>
</dbReference>
<dbReference type="GO" id="GO:0009099">
    <property type="term" value="P:L-valine biosynthetic process"/>
    <property type="evidence" value="ECO:0007669"/>
    <property type="project" value="TreeGrafter"/>
</dbReference>
<reference evidence="7 8" key="1">
    <citation type="submission" date="2015-11" db="EMBL/GenBank/DDBJ databases">
        <title>Complete genome sequencing of a biphenyl-degrading bacterium, Pseudomonas putida KF715 (=NBRC110667).</title>
        <authorList>
            <person name="Suenaga H."/>
            <person name="Fujihara N."/>
            <person name="Watanabe T."/>
            <person name="Hirose J."/>
            <person name="Kimura N."/>
            <person name="Yamazoe A."/>
            <person name="Hosoyama A."/>
            <person name="Shimodaira J."/>
            <person name="Furukawa K."/>
        </authorList>
    </citation>
    <scope>NUCLEOTIDE SEQUENCE [LARGE SCALE GENOMIC DNA]</scope>
    <source>
        <strain evidence="7 8">KF715</strain>
    </source>
</reference>
<dbReference type="Gene3D" id="3.40.50.1220">
    <property type="entry name" value="TPP-binding domain"/>
    <property type="match status" value="1"/>
</dbReference>
<feature type="domain" description="Thiamine pyrophosphate enzyme N-terminal TPP-binding" evidence="6">
    <location>
        <begin position="9"/>
        <end position="123"/>
    </location>
</feature>
<dbReference type="GO" id="GO:0030976">
    <property type="term" value="F:thiamine pyrophosphate binding"/>
    <property type="evidence" value="ECO:0007669"/>
    <property type="project" value="InterPro"/>
</dbReference>
<dbReference type="InterPro" id="IPR029061">
    <property type="entry name" value="THDP-binding"/>
</dbReference>
<sequence length="561" mass="60174">MSNSEVKRSGGQVLVDALRVNGVERAFCVPGESYLAVLDALHDVQDEIDLIVCRQEGGAAYMAEAYGKLTGQPGICFVTRGPGATNASVGVHTAFQDSTPMLLFIGQVARDQIEREAFQEVDYRRMFGQMAKWVVQIDDAARIPELVNQAFQRAISGRPGPVVIALPEDMLTDLVQVADARPAQRVEAAPAPQALGELQALLAKAQRPLVIAGGGGWNDQAVADLKRFVQAQNVPLAASFRCQDLFDNTDPHYAGDLGLAAGPLLVDAVKQSDLLIVVGARLGEMTTGGYALVDIPTPKQALVHVHASAEEIGRVYQPTLGINAGPGSFLAQAAALQAVRPAEFADWVASLNSGYRGNFETPRSPGDVQMSEVIAWLNKTLPADSILTCGAGNYTGWVHRGYQHRVFRTLLGPTNGSMGYGVPAAVAAKLTYPQRTVVAFAGDGCFLMNGQELATAAHYDARVITVVVNNGMYGTIRMHQERTYPGRVSGTELHNPDFAALARAYGLHGETVTRTEDFAAAFERCQVSGKPALIEVQVDPEALTPRMTLSQIRDKALQAKR</sequence>
<dbReference type="InterPro" id="IPR012001">
    <property type="entry name" value="Thiamin_PyroP_enz_TPP-bd_dom"/>
</dbReference>
<dbReference type="Pfam" id="PF02775">
    <property type="entry name" value="TPP_enzyme_C"/>
    <property type="match status" value="1"/>
</dbReference>
<feature type="domain" description="Thiamine pyrophosphate enzyme TPP-binding" evidence="5">
    <location>
        <begin position="390"/>
        <end position="536"/>
    </location>
</feature>
<dbReference type="AlphaFoldDB" id="A0A1L7NE78"/>
<accession>A0A1L7NE78</accession>
<dbReference type="CDD" id="cd00568">
    <property type="entry name" value="TPP_enzymes"/>
    <property type="match status" value="1"/>
</dbReference>
<organism evidence="7 8">
    <name type="scientific">Pseudomonas putida</name>
    <name type="common">Arthrobacter siderocapsulatus</name>
    <dbReference type="NCBI Taxonomy" id="303"/>
    <lineage>
        <taxon>Bacteria</taxon>
        <taxon>Pseudomonadati</taxon>
        <taxon>Pseudomonadota</taxon>
        <taxon>Gammaproteobacteria</taxon>
        <taxon>Pseudomonadales</taxon>
        <taxon>Pseudomonadaceae</taxon>
        <taxon>Pseudomonas</taxon>
    </lineage>
</organism>
<dbReference type="InterPro" id="IPR011766">
    <property type="entry name" value="TPP_enzyme_TPP-bd"/>
</dbReference>
<name>A0A1L7NE78_PSEPU</name>